<evidence type="ECO:0000256" key="1">
    <source>
        <dbReference type="SAM" id="MobiDB-lite"/>
    </source>
</evidence>
<dbReference type="PANTHER" id="PTHR47723">
    <property type="entry name" value="OS05G0353850 PROTEIN"/>
    <property type="match status" value="1"/>
</dbReference>
<dbReference type="InterPro" id="IPR053151">
    <property type="entry name" value="RNase_H-like"/>
</dbReference>
<dbReference type="InterPro" id="IPR036397">
    <property type="entry name" value="RNaseH_sf"/>
</dbReference>
<feature type="region of interest" description="Disordered" evidence="1">
    <location>
        <begin position="1"/>
        <end position="36"/>
    </location>
</feature>
<name>A0A6A3C060_HIBSY</name>
<keyword evidence="4" id="KW-1185">Reference proteome</keyword>
<evidence type="ECO:0000259" key="2">
    <source>
        <dbReference type="Pfam" id="PF13456"/>
    </source>
</evidence>
<comment type="caution">
    <text evidence="3">The sequence shown here is derived from an EMBL/GenBank/DDBJ whole genome shotgun (WGS) entry which is preliminary data.</text>
</comment>
<dbReference type="GO" id="GO:0004523">
    <property type="term" value="F:RNA-DNA hybrid ribonuclease activity"/>
    <property type="evidence" value="ECO:0007669"/>
    <property type="project" value="InterPro"/>
</dbReference>
<dbReference type="InterPro" id="IPR002156">
    <property type="entry name" value="RNaseH_domain"/>
</dbReference>
<organism evidence="3 4">
    <name type="scientific">Hibiscus syriacus</name>
    <name type="common">Rose of Sharon</name>
    <dbReference type="NCBI Taxonomy" id="106335"/>
    <lineage>
        <taxon>Eukaryota</taxon>
        <taxon>Viridiplantae</taxon>
        <taxon>Streptophyta</taxon>
        <taxon>Embryophyta</taxon>
        <taxon>Tracheophyta</taxon>
        <taxon>Spermatophyta</taxon>
        <taxon>Magnoliopsida</taxon>
        <taxon>eudicotyledons</taxon>
        <taxon>Gunneridae</taxon>
        <taxon>Pentapetalae</taxon>
        <taxon>rosids</taxon>
        <taxon>malvids</taxon>
        <taxon>Malvales</taxon>
        <taxon>Malvaceae</taxon>
        <taxon>Malvoideae</taxon>
        <taxon>Hibiscus</taxon>
    </lineage>
</organism>
<dbReference type="EMBL" id="VEPZ02000707">
    <property type="protein sequence ID" value="KAE8720559.1"/>
    <property type="molecule type" value="Genomic_DNA"/>
</dbReference>
<dbReference type="Pfam" id="PF13456">
    <property type="entry name" value="RVT_3"/>
    <property type="match status" value="1"/>
</dbReference>
<dbReference type="Gene3D" id="3.30.420.10">
    <property type="entry name" value="Ribonuclease H-like superfamily/Ribonuclease H"/>
    <property type="match status" value="1"/>
</dbReference>
<gene>
    <name evidence="3" type="ORF">F3Y22_tig00018999pilonHSYRG00028</name>
</gene>
<dbReference type="AlphaFoldDB" id="A0A6A3C060"/>
<dbReference type="InterPro" id="IPR044730">
    <property type="entry name" value="RNase_H-like_dom_plant"/>
</dbReference>
<evidence type="ECO:0000313" key="3">
    <source>
        <dbReference type="EMBL" id="KAE8720559.1"/>
    </source>
</evidence>
<dbReference type="Proteomes" id="UP000436088">
    <property type="component" value="Unassembled WGS sequence"/>
</dbReference>
<dbReference type="SUPFAM" id="SSF53098">
    <property type="entry name" value="Ribonuclease H-like"/>
    <property type="match status" value="1"/>
</dbReference>
<dbReference type="InterPro" id="IPR012337">
    <property type="entry name" value="RNaseH-like_sf"/>
</dbReference>
<dbReference type="PANTHER" id="PTHR47723:SF19">
    <property type="entry name" value="POLYNUCLEOTIDYL TRANSFERASE, RIBONUCLEASE H-LIKE SUPERFAMILY PROTEIN"/>
    <property type="match status" value="1"/>
</dbReference>
<feature type="domain" description="RNase H type-1" evidence="2">
    <location>
        <begin position="41"/>
        <end position="112"/>
    </location>
</feature>
<protein>
    <recommendedName>
        <fullName evidence="2">RNase H type-1 domain-containing protein</fullName>
    </recommendedName>
</protein>
<proteinExistence type="predicted"/>
<dbReference type="GO" id="GO:0003676">
    <property type="term" value="F:nucleic acid binding"/>
    <property type="evidence" value="ECO:0007669"/>
    <property type="project" value="InterPro"/>
</dbReference>
<reference evidence="3" key="1">
    <citation type="submission" date="2019-09" db="EMBL/GenBank/DDBJ databases">
        <title>Draft genome information of white flower Hibiscus syriacus.</title>
        <authorList>
            <person name="Kim Y.-M."/>
        </authorList>
    </citation>
    <scope>NUCLEOTIDE SEQUENCE [LARGE SCALE GENOMIC DNA]</scope>
    <source>
        <strain evidence="3">YM2019G1</strain>
    </source>
</reference>
<dbReference type="CDD" id="cd06222">
    <property type="entry name" value="RNase_H_like"/>
    <property type="match status" value="1"/>
</dbReference>
<sequence>MQYEDRKPNNESPIHFAEETSTGSRRNVNWKPPPPGVIKLNTDGAVQPNTMEAVSGGVLRDNSGRWITRFCRNIGSCPIIQADTWAVLDGLEIAWKRNIRHLEVNIDNIEVV</sequence>
<evidence type="ECO:0000313" key="4">
    <source>
        <dbReference type="Proteomes" id="UP000436088"/>
    </source>
</evidence>
<accession>A0A6A3C060</accession>